<feature type="region of interest" description="Disordered" evidence="1">
    <location>
        <begin position="286"/>
        <end position="313"/>
    </location>
</feature>
<feature type="region of interest" description="Disordered" evidence="1">
    <location>
        <begin position="140"/>
        <end position="184"/>
    </location>
</feature>
<sequence length="313" mass="32192">MDSFPRVVLPFVLALAAAAGCFMPPGEDPGEGPSGGGAGAPTPSGSTGNGAVVDGGLPCDVSAVLATYCQGCHGAEPSAPMSLLTYEDLTAGAASDPARSVAELSVERMVSTEAPMPPGSGPTVPVAEVEVLRAWIEAGTPRGDCGGSGNPGPVATVCTSERQWRMGDDNPRPGGGELDEEGPWMNPGRACIACHTESGEFDEDEDDEDFVLLGGTVYPTLHEPDLCYGVDGNTTDARVVITDAQNRTFSLPLQPTGNFYLPGDEGPVSFPIKAKVVANGRERVMNTPQSSGDCNGCHTEQGKNGAPGRIYLP</sequence>
<comment type="caution">
    <text evidence="3">The sequence shown here is derived from an EMBL/GenBank/DDBJ whole genome shotgun (WGS) entry which is preliminary data.</text>
</comment>
<reference evidence="3 4" key="1">
    <citation type="submission" date="2013-05" db="EMBL/GenBank/DDBJ databases">
        <title>Genome assembly of Chondromyces apiculatus DSM 436.</title>
        <authorList>
            <person name="Sharma G."/>
            <person name="Khatri I."/>
            <person name="Kaur C."/>
            <person name="Mayilraj S."/>
            <person name="Subramanian S."/>
        </authorList>
    </citation>
    <scope>NUCLEOTIDE SEQUENCE [LARGE SCALE GENOMIC DNA]</scope>
    <source>
        <strain evidence="3 4">DSM 436</strain>
    </source>
</reference>
<feature type="region of interest" description="Disordered" evidence="1">
    <location>
        <begin position="25"/>
        <end position="51"/>
    </location>
</feature>
<dbReference type="AlphaFoldDB" id="A0A017TBP1"/>
<accession>A0A017TBP1</accession>
<dbReference type="SUPFAM" id="SSF48695">
    <property type="entry name" value="Multiheme cytochromes"/>
    <property type="match status" value="1"/>
</dbReference>
<dbReference type="EMBL" id="ASRX01000017">
    <property type="protein sequence ID" value="EYF06240.1"/>
    <property type="molecule type" value="Genomic_DNA"/>
</dbReference>
<feature type="compositionally biased region" description="Basic and acidic residues" evidence="1">
    <location>
        <begin position="162"/>
        <end position="171"/>
    </location>
</feature>
<evidence type="ECO:0000256" key="1">
    <source>
        <dbReference type="SAM" id="MobiDB-lite"/>
    </source>
</evidence>
<feature type="chain" id="PRO_5001500429" description="Cytochrome c domain-containing protein" evidence="2">
    <location>
        <begin position="20"/>
        <end position="313"/>
    </location>
</feature>
<keyword evidence="4" id="KW-1185">Reference proteome</keyword>
<dbReference type="RefSeq" id="WP_044240369.1">
    <property type="nucleotide sequence ID" value="NZ_ASRX01000017.1"/>
</dbReference>
<evidence type="ECO:0008006" key="5">
    <source>
        <dbReference type="Google" id="ProtNLM"/>
    </source>
</evidence>
<evidence type="ECO:0000313" key="3">
    <source>
        <dbReference type="EMBL" id="EYF06240.1"/>
    </source>
</evidence>
<keyword evidence="2" id="KW-0732">Signal</keyword>
<proteinExistence type="predicted"/>
<dbReference type="OrthoDB" id="5504670at2"/>
<organism evidence="3 4">
    <name type="scientific">Chondromyces apiculatus DSM 436</name>
    <dbReference type="NCBI Taxonomy" id="1192034"/>
    <lineage>
        <taxon>Bacteria</taxon>
        <taxon>Pseudomonadati</taxon>
        <taxon>Myxococcota</taxon>
        <taxon>Polyangia</taxon>
        <taxon>Polyangiales</taxon>
        <taxon>Polyangiaceae</taxon>
        <taxon>Chondromyces</taxon>
    </lineage>
</organism>
<dbReference type="eggNOG" id="COG2010">
    <property type="taxonomic scope" value="Bacteria"/>
</dbReference>
<protein>
    <recommendedName>
        <fullName evidence="5">Cytochrome c domain-containing protein</fullName>
    </recommendedName>
</protein>
<dbReference type="Proteomes" id="UP000019678">
    <property type="component" value="Unassembled WGS sequence"/>
</dbReference>
<feature type="signal peptide" evidence="2">
    <location>
        <begin position="1"/>
        <end position="19"/>
    </location>
</feature>
<dbReference type="InterPro" id="IPR036280">
    <property type="entry name" value="Multihaem_cyt_sf"/>
</dbReference>
<dbReference type="PROSITE" id="PS51257">
    <property type="entry name" value="PROKAR_LIPOPROTEIN"/>
    <property type="match status" value="1"/>
</dbReference>
<dbReference type="STRING" id="1192034.CAP_2118"/>
<name>A0A017TBP1_9BACT</name>
<gene>
    <name evidence="3" type="ORF">CAP_2118</name>
</gene>
<evidence type="ECO:0000313" key="4">
    <source>
        <dbReference type="Proteomes" id="UP000019678"/>
    </source>
</evidence>
<evidence type="ECO:0000256" key="2">
    <source>
        <dbReference type="SAM" id="SignalP"/>
    </source>
</evidence>